<dbReference type="GO" id="GO:0015279">
    <property type="term" value="F:store-operated calcium channel activity"/>
    <property type="evidence" value="ECO:0007669"/>
    <property type="project" value="TreeGrafter"/>
</dbReference>
<dbReference type="PANTHER" id="PTHR10117">
    <property type="entry name" value="TRANSIENT RECEPTOR POTENTIAL CHANNEL"/>
    <property type="match status" value="1"/>
</dbReference>
<evidence type="ECO:0000256" key="3">
    <source>
        <dbReference type="ARBA" id="ARBA00023303"/>
    </source>
</evidence>
<keyword evidence="6" id="KW-1185">Reference proteome</keyword>
<feature type="compositionally biased region" description="Pro residues" evidence="4">
    <location>
        <begin position="354"/>
        <end position="366"/>
    </location>
</feature>
<feature type="compositionally biased region" description="Pro residues" evidence="4">
    <location>
        <begin position="332"/>
        <end position="345"/>
    </location>
</feature>
<dbReference type="PANTHER" id="PTHR10117:SF47">
    <property type="entry name" value="TRANSIENT-RECEPTOR-POTENTIAL-LIKE PROTEIN"/>
    <property type="match status" value="1"/>
</dbReference>
<keyword evidence="1" id="KW-0813">Transport</keyword>
<evidence type="ECO:0000313" key="5">
    <source>
        <dbReference type="EnsemblMetazoa" id="AMAM015847-PA"/>
    </source>
</evidence>
<reference evidence="5" key="2">
    <citation type="submission" date="2020-05" db="UniProtKB">
        <authorList>
            <consortium name="EnsemblMetazoa"/>
        </authorList>
    </citation>
    <scope>IDENTIFICATION</scope>
    <source>
        <strain evidence="5">maculatus3</strain>
    </source>
</reference>
<dbReference type="GO" id="GO:0051480">
    <property type="term" value="P:regulation of cytosolic calcium ion concentration"/>
    <property type="evidence" value="ECO:0007669"/>
    <property type="project" value="TreeGrafter"/>
</dbReference>
<organism evidence="5 6">
    <name type="scientific">Anopheles maculatus</name>
    <dbReference type="NCBI Taxonomy" id="74869"/>
    <lineage>
        <taxon>Eukaryota</taxon>
        <taxon>Metazoa</taxon>
        <taxon>Ecdysozoa</taxon>
        <taxon>Arthropoda</taxon>
        <taxon>Hexapoda</taxon>
        <taxon>Insecta</taxon>
        <taxon>Pterygota</taxon>
        <taxon>Neoptera</taxon>
        <taxon>Endopterygota</taxon>
        <taxon>Diptera</taxon>
        <taxon>Nematocera</taxon>
        <taxon>Culicoidea</taxon>
        <taxon>Culicidae</taxon>
        <taxon>Anophelinae</taxon>
        <taxon>Anopheles</taxon>
        <taxon>Anopheles maculatus group</taxon>
    </lineage>
</organism>
<dbReference type="EnsemblMetazoa" id="AMAM015847-RA">
    <property type="protein sequence ID" value="AMAM015847-PA"/>
    <property type="gene ID" value="AMAM015847"/>
</dbReference>
<dbReference type="GO" id="GO:0034703">
    <property type="term" value="C:cation channel complex"/>
    <property type="evidence" value="ECO:0007669"/>
    <property type="project" value="TreeGrafter"/>
</dbReference>
<dbReference type="GO" id="GO:0070679">
    <property type="term" value="F:inositol 1,4,5 trisphosphate binding"/>
    <property type="evidence" value="ECO:0007669"/>
    <property type="project" value="TreeGrafter"/>
</dbReference>
<feature type="region of interest" description="Disordered" evidence="4">
    <location>
        <begin position="250"/>
        <end position="454"/>
    </location>
</feature>
<sequence length="454" mass="49301">MVFVFFDSQRRKEDKERAERYTNVMRALVWRYVSAMHRRMEQDAVTEDDINEVKTEISAMRYELLDIFEKNGMDVSAVDRKEKAVLAKRMKIWERRLMKDFQVAPVEIAEQEEEEEEEDANPLARFRRVAKKVANNTTSAKWGQVMTGVGVEMNSQIGRCRNRDSFRQQQQLQKAMAEARRLVERSPLPRSRSASPGIEGYTDETTTTLLNLLSQLAEEGDASPGNTLNLHDQKSGAATPLNMLTAQLQAALSKTPSPRMGKSPKPFGDSGLKSPAGTLGPAGRARSPGGLSRLEGPSVASKSPLASIAGSKSPSPDGTPAPEKKNNLNVRSPPPPSIMSPPPGKSSPMSTVQSPPPPAIQSPPPTIHITRTESQLVKKRTDSKDSNDFEGQEPGDVPSSPPPADDAQSVVHSDDPEPLVSGVNSPPKVVKRKAPAPVPGASTGEDIAVARPVA</sequence>
<protein>
    <submittedName>
        <fullName evidence="5">Uncharacterized protein</fullName>
    </submittedName>
</protein>
<keyword evidence="3" id="KW-0407">Ion channel</keyword>
<evidence type="ECO:0000313" key="6">
    <source>
        <dbReference type="Proteomes" id="UP000075901"/>
    </source>
</evidence>
<dbReference type="AlphaFoldDB" id="A0A182SY92"/>
<dbReference type="InterPro" id="IPR002153">
    <property type="entry name" value="TRPC_channel"/>
</dbReference>
<evidence type="ECO:0000256" key="1">
    <source>
        <dbReference type="ARBA" id="ARBA00022448"/>
    </source>
</evidence>
<evidence type="ECO:0000256" key="2">
    <source>
        <dbReference type="ARBA" id="ARBA00023065"/>
    </source>
</evidence>
<dbReference type="GO" id="GO:0005886">
    <property type="term" value="C:plasma membrane"/>
    <property type="evidence" value="ECO:0007669"/>
    <property type="project" value="TreeGrafter"/>
</dbReference>
<name>A0A182SY92_9DIPT</name>
<feature type="compositionally biased region" description="Low complexity" evidence="4">
    <location>
        <begin position="185"/>
        <end position="196"/>
    </location>
</feature>
<dbReference type="VEuPathDB" id="VectorBase:AMAM015847"/>
<feature type="region of interest" description="Disordered" evidence="4">
    <location>
        <begin position="179"/>
        <end position="203"/>
    </location>
</feature>
<evidence type="ECO:0000256" key="4">
    <source>
        <dbReference type="SAM" id="MobiDB-lite"/>
    </source>
</evidence>
<dbReference type="Proteomes" id="UP000075901">
    <property type="component" value="Unassembled WGS sequence"/>
</dbReference>
<reference evidence="6" key="1">
    <citation type="submission" date="2013-09" db="EMBL/GenBank/DDBJ databases">
        <title>The Genome Sequence of Anopheles maculatus species B.</title>
        <authorList>
            <consortium name="The Broad Institute Genomics Platform"/>
            <person name="Neafsey D.E."/>
            <person name="Besansky N."/>
            <person name="Howell P."/>
            <person name="Walton C."/>
            <person name="Young S.K."/>
            <person name="Zeng Q."/>
            <person name="Gargeya S."/>
            <person name="Fitzgerald M."/>
            <person name="Haas B."/>
            <person name="Abouelleil A."/>
            <person name="Allen A.W."/>
            <person name="Alvarado L."/>
            <person name="Arachchi H.M."/>
            <person name="Berlin A.M."/>
            <person name="Chapman S.B."/>
            <person name="Gainer-Dewar J."/>
            <person name="Goldberg J."/>
            <person name="Griggs A."/>
            <person name="Gujja S."/>
            <person name="Hansen M."/>
            <person name="Howarth C."/>
            <person name="Imamovic A."/>
            <person name="Ireland A."/>
            <person name="Larimer J."/>
            <person name="McCowan C."/>
            <person name="Murphy C."/>
            <person name="Pearson M."/>
            <person name="Poon T.W."/>
            <person name="Priest M."/>
            <person name="Roberts A."/>
            <person name="Saif S."/>
            <person name="Shea T."/>
            <person name="Sisk P."/>
            <person name="Sykes S."/>
            <person name="Wortman J."/>
            <person name="Nusbaum C."/>
            <person name="Birren B."/>
        </authorList>
    </citation>
    <scope>NUCLEOTIDE SEQUENCE [LARGE SCALE GENOMIC DNA]</scope>
    <source>
        <strain evidence="6">maculatus3</strain>
    </source>
</reference>
<accession>A0A182SY92</accession>
<keyword evidence="2" id="KW-0406">Ion transport</keyword>
<proteinExistence type="predicted"/>